<keyword evidence="2" id="KW-0812">Transmembrane</keyword>
<keyword evidence="4" id="KW-1185">Reference proteome</keyword>
<gene>
    <name evidence="3" type="ORF">GALMADRAFT_147965</name>
</gene>
<dbReference type="Gene3D" id="2.60.120.260">
    <property type="entry name" value="Galactose-binding domain-like"/>
    <property type="match status" value="2"/>
</dbReference>
<dbReference type="EMBL" id="KL142424">
    <property type="protein sequence ID" value="KDR66380.1"/>
    <property type="molecule type" value="Genomic_DNA"/>
</dbReference>
<dbReference type="OrthoDB" id="3265734at2759"/>
<organism evidence="3 4">
    <name type="scientific">Galerina marginata (strain CBS 339.88)</name>
    <dbReference type="NCBI Taxonomy" id="685588"/>
    <lineage>
        <taxon>Eukaryota</taxon>
        <taxon>Fungi</taxon>
        <taxon>Dikarya</taxon>
        <taxon>Basidiomycota</taxon>
        <taxon>Agaricomycotina</taxon>
        <taxon>Agaricomycetes</taxon>
        <taxon>Agaricomycetidae</taxon>
        <taxon>Agaricales</taxon>
        <taxon>Agaricineae</taxon>
        <taxon>Strophariaceae</taxon>
        <taxon>Galerina</taxon>
    </lineage>
</organism>
<keyword evidence="2" id="KW-1133">Transmembrane helix</keyword>
<feature type="region of interest" description="Disordered" evidence="1">
    <location>
        <begin position="387"/>
        <end position="430"/>
    </location>
</feature>
<protein>
    <recommendedName>
        <fullName evidence="5">Transmembrane protein</fullName>
    </recommendedName>
</protein>
<evidence type="ECO:0008006" key="5">
    <source>
        <dbReference type="Google" id="ProtNLM"/>
    </source>
</evidence>
<keyword evidence="2" id="KW-0472">Membrane</keyword>
<dbReference type="HOGENOM" id="CLU_574985_0_0_1"/>
<dbReference type="AlphaFoldDB" id="A0A067S696"/>
<reference evidence="4" key="1">
    <citation type="journal article" date="2014" name="Proc. Natl. Acad. Sci. U.S.A.">
        <title>Extensive sampling of basidiomycete genomes demonstrates inadequacy of the white-rot/brown-rot paradigm for wood decay fungi.</title>
        <authorList>
            <person name="Riley R."/>
            <person name="Salamov A.A."/>
            <person name="Brown D.W."/>
            <person name="Nagy L.G."/>
            <person name="Floudas D."/>
            <person name="Held B.W."/>
            <person name="Levasseur A."/>
            <person name="Lombard V."/>
            <person name="Morin E."/>
            <person name="Otillar R."/>
            <person name="Lindquist E.A."/>
            <person name="Sun H."/>
            <person name="LaButti K.M."/>
            <person name="Schmutz J."/>
            <person name="Jabbour D."/>
            <person name="Luo H."/>
            <person name="Baker S.E."/>
            <person name="Pisabarro A.G."/>
            <person name="Walton J.D."/>
            <person name="Blanchette R.A."/>
            <person name="Henrissat B."/>
            <person name="Martin F."/>
            <person name="Cullen D."/>
            <person name="Hibbett D.S."/>
            <person name="Grigoriev I.V."/>
        </authorList>
    </citation>
    <scope>NUCLEOTIDE SEQUENCE [LARGE SCALE GENOMIC DNA]</scope>
    <source>
        <strain evidence="4">CBS 339.88</strain>
    </source>
</reference>
<name>A0A067S696_GALM3</name>
<evidence type="ECO:0000313" key="3">
    <source>
        <dbReference type="EMBL" id="KDR66380.1"/>
    </source>
</evidence>
<evidence type="ECO:0000256" key="2">
    <source>
        <dbReference type="SAM" id="Phobius"/>
    </source>
</evidence>
<proteinExistence type="predicted"/>
<sequence length="430" mass="46251">MSVQGVVILDDQDESVVFTGQWDHYADPVQYKGFSTGSKNVGTSCSVNFTGTSILVAATIVRSGPFSLEFNLDGQVYMNSTTGLSNFANQVHSYHDATFSVDNLGDGNHQLTISNTMNTDAINIYIDYFLYTPSSHTNMSNLNLFVDDRDPGLVYTGNWRFDTADSDFRHTSRAADNTSDAAVSIPFTGNNIQFYGLINSGAVGDMLLAEFVLDSTSTTTYAPPAQTSDITYNNKIYDSGPLSQGSHRLVVTPKNEHLVWIDYVLVHQAVTTGSVQGTGTSANPTMPTNLGASTTNSAVVPTKHNAISTGAIAGIAVGALLFVLLLICLVITLLRWRGRKLPRPQAEVNNNYVPNMYSPPPDPGPAIVQVANTAPSVQLIPEHRGNIPPRKLLGLQPQPTFSPPPTIHTDSGIRIPSDSPLETPPGYTAD</sequence>
<accession>A0A067S696</accession>
<dbReference type="Proteomes" id="UP000027222">
    <property type="component" value="Unassembled WGS sequence"/>
</dbReference>
<evidence type="ECO:0000256" key="1">
    <source>
        <dbReference type="SAM" id="MobiDB-lite"/>
    </source>
</evidence>
<evidence type="ECO:0000313" key="4">
    <source>
        <dbReference type="Proteomes" id="UP000027222"/>
    </source>
</evidence>
<dbReference type="STRING" id="685588.A0A067S696"/>
<feature type="transmembrane region" description="Helical" evidence="2">
    <location>
        <begin position="311"/>
        <end position="334"/>
    </location>
</feature>